<evidence type="ECO:0000313" key="2">
    <source>
        <dbReference type="EMBL" id="CAK0811422.1"/>
    </source>
</evidence>
<feature type="region of interest" description="Disordered" evidence="1">
    <location>
        <begin position="32"/>
        <end position="70"/>
    </location>
</feature>
<dbReference type="Proteomes" id="UP001189429">
    <property type="component" value="Unassembled WGS sequence"/>
</dbReference>
<evidence type="ECO:0000256" key="1">
    <source>
        <dbReference type="SAM" id="MobiDB-lite"/>
    </source>
</evidence>
<reference evidence="2" key="1">
    <citation type="submission" date="2023-10" db="EMBL/GenBank/DDBJ databases">
        <authorList>
            <person name="Chen Y."/>
            <person name="Shah S."/>
            <person name="Dougan E. K."/>
            <person name="Thang M."/>
            <person name="Chan C."/>
        </authorList>
    </citation>
    <scope>NUCLEOTIDE SEQUENCE [LARGE SCALE GENOMIC DNA]</scope>
</reference>
<feature type="region of interest" description="Disordered" evidence="1">
    <location>
        <begin position="339"/>
        <end position="382"/>
    </location>
</feature>
<name>A0ABN9QZR1_9DINO</name>
<organism evidence="2 3">
    <name type="scientific">Prorocentrum cordatum</name>
    <dbReference type="NCBI Taxonomy" id="2364126"/>
    <lineage>
        <taxon>Eukaryota</taxon>
        <taxon>Sar</taxon>
        <taxon>Alveolata</taxon>
        <taxon>Dinophyceae</taxon>
        <taxon>Prorocentrales</taxon>
        <taxon>Prorocentraceae</taxon>
        <taxon>Prorocentrum</taxon>
    </lineage>
</organism>
<sequence>MAGAAWGLGLPCKGQDAGFDFAVASNSALAHGRGARRGPGPAACTAEGVPCTRGPGEQRRSLLSDPSSRLHGASRQNVQVVIFDALANYALGQAACAGSGSRCVGVFLDRRSPRGIRVLEGVDMPCIPEDRPLAWCALEGIRCEEDCWTESARLVHLLAPRKASATGPGSSRQRQRLSCPPLLVYAKEALLRRWAADKKKKRRVVKFVVPVAFVADDDWVDGENSLSGMTRLQGNPVSEAAVQIERWVEDSFDTSKEHEFYRNGGRLERDLAEFADLSPADAEQLLRFFPASSIPWRKAMLFEPAEQGSDGPGQGDALRVVLTEAARTAFAAWKFGSRRSAPSTSSAGRGAGVRRSWVRGPCSGAPARAPPHVGPSGHRGKDPRTTCVHCSELVSPEGTHTATLASCSPCQGSWEGVVAAAGFA</sequence>
<gene>
    <name evidence="2" type="ORF">PCOR1329_LOCUS16046</name>
</gene>
<proteinExistence type="predicted"/>
<dbReference type="EMBL" id="CAUYUJ010004892">
    <property type="protein sequence ID" value="CAK0811422.1"/>
    <property type="molecule type" value="Genomic_DNA"/>
</dbReference>
<feature type="non-terminal residue" evidence="2">
    <location>
        <position position="424"/>
    </location>
</feature>
<accession>A0ABN9QZR1</accession>
<evidence type="ECO:0000313" key="3">
    <source>
        <dbReference type="Proteomes" id="UP001189429"/>
    </source>
</evidence>
<comment type="caution">
    <text evidence="2">The sequence shown here is derived from an EMBL/GenBank/DDBJ whole genome shotgun (WGS) entry which is preliminary data.</text>
</comment>
<protein>
    <submittedName>
        <fullName evidence="2">Uncharacterized protein</fullName>
    </submittedName>
</protein>
<keyword evidence="3" id="KW-1185">Reference proteome</keyword>